<sequence length="103" mass="12034">MAIDIKTWYEKYGPMVFRRCKGMLHSEEDALDAVHDVFVQLMRAKLDDRYPSSLLYTMATNTCLNKLRWRKLLQPGILKIVRCWVRAAPYNWHTMSLGGKISA</sequence>
<dbReference type="eggNOG" id="COG1595">
    <property type="taxonomic scope" value="Bacteria"/>
</dbReference>
<organism evidence="2 3">
    <name type="scientific">Leadbettera azotonutricia (strain ATCC BAA-888 / DSM 13862 / ZAS-9)</name>
    <name type="common">Treponema azotonutricium</name>
    <dbReference type="NCBI Taxonomy" id="545695"/>
    <lineage>
        <taxon>Bacteria</taxon>
        <taxon>Pseudomonadati</taxon>
        <taxon>Spirochaetota</taxon>
        <taxon>Spirochaetia</taxon>
        <taxon>Spirochaetales</taxon>
        <taxon>Breznakiellaceae</taxon>
        <taxon>Leadbettera</taxon>
    </lineage>
</organism>
<dbReference type="RefSeq" id="WP_015710506.1">
    <property type="nucleotide sequence ID" value="NC_015577.1"/>
</dbReference>
<accession>F5YEK2</accession>
<evidence type="ECO:0000313" key="2">
    <source>
        <dbReference type="EMBL" id="AEF82333.1"/>
    </source>
</evidence>
<dbReference type="InterPro" id="IPR013325">
    <property type="entry name" value="RNA_pol_sigma_r2"/>
</dbReference>
<keyword evidence="3" id="KW-1185">Reference proteome</keyword>
<dbReference type="Gene3D" id="1.10.1740.10">
    <property type="match status" value="1"/>
</dbReference>
<name>F5YEK2_LEAAZ</name>
<dbReference type="InterPro" id="IPR007627">
    <property type="entry name" value="RNA_pol_sigma70_r2"/>
</dbReference>
<dbReference type="Pfam" id="PF04542">
    <property type="entry name" value="Sigma70_r2"/>
    <property type="match status" value="1"/>
</dbReference>
<proteinExistence type="predicted"/>
<dbReference type="KEGG" id="taz:TREAZ_1509"/>
<dbReference type="GO" id="GO:0003700">
    <property type="term" value="F:DNA-binding transcription factor activity"/>
    <property type="evidence" value="ECO:0007669"/>
    <property type="project" value="InterPro"/>
</dbReference>
<dbReference type="EMBL" id="CP001841">
    <property type="protein sequence ID" value="AEF82333.1"/>
    <property type="molecule type" value="Genomic_DNA"/>
</dbReference>
<dbReference type="OrthoDB" id="9795666at2"/>
<dbReference type="SUPFAM" id="SSF88946">
    <property type="entry name" value="Sigma2 domain of RNA polymerase sigma factors"/>
    <property type="match status" value="1"/>
</dbReference>
<reference evidence="3" key="1">
    <citation type="submission" date="2009-12" db="EMBL/GenBank/DDBJ databases">
        <title>Complete sequence of Treponema azotonutricium strain ZAS-9.</title>
        <authorList>
            <person name="Tetu S.G."/>
            <person name="Matson E."/>
            <person name="Ren Q."/>
            <person name="Seshadri R."/>
            <person name="Elbourne L."/>
            <person name="Hassan K.A."/>
            <person name="Durkin A."/>
            <person name="Radune D."/>
            <person name="Mohamoud Y."/>
            <person name="Shay R."/>
            <person name="Jin S."/>
            <person name="Zhang X."/>
            <person name="Lucey K."/>
            <person name="Ballor N.R."/>
            <person name="Ottesen E."/>
            <person name="Rosenthal R."/>
            <person name="Allen A."/>
            <person name="Leadbetter J.R."/>
            <person name="Paulsen I.T."/>
        </authorList>
    </citation>
    <scope>NUCLEOTIDE SEQUENCE [LARGE SCALE GENOMIC DNA]</scope>
    <source>
        <strain evidence="3">ATCC BAA-888 / DSM 13862 / ZAS-9</strain>
    </source>
</reference>
<protein>
    <submittedName>
        <fullName evidence="2">RNA polymerase sigma-70 factor, group 3</fullName>
    </submittedName>
</protein>
<evidence type="ECO:0000313" key="3">
    <source>
        <dbReference type="Proteomes" id="UP000009222"/>
    </source>
</evidence>
<dbReference type="GO" id="GO:0006352">
    <property type="term" value="P:DNA-templated transcription initiation"/>
    <property type="evidence" value="ECO:0007669"/>
    <property type="project" value="InterPro"/>
</dbReference>
<dbReference type="STRING" id="545695.TREAZ_1509"/>
<feature type="domain" description="RNA polymerase sigma-70 region 2" evidence="1">
    <location>
        <begin position="9"/>
        <end position="69"/>
    </location>
</feature>
<reference evidence="2 3" key="2">
    <citation type="journal article" date="2011" name="ISME J.">
        <title>RNA-seq reveals cooperative metabolic interactions between two termite-gut spirochete species in co-culture.</title>
        <authorList>
            <person name="Rosenthal A.Z."/>
            <person name="Matson E.G."/>
            <person name="Eldar A."/>
            <person name="Leadbetter J.R."/>
        </authorList>
    </citation>
    <scope>NUCLEOTIDE SEQUENCE [LARGE SCALE GENOMIC DNA]</scope>
    <source>
        <strain evidence="3">ATCC BAA-888 / DSM 13862 / ZAS-9</strain>
    </source>
</reference>
<dbReference type="AlphaFoldDB" id="F5YEK2"/>
<dbReference type="Proteomes" id="UP000009222">
    <property type="component" value="Chromosome"/>
</dbReference>
<dbReference type="InParanoid" id="F5YEK2"/>
<gene>
    <name evidence="2" type="ordered locus">TREAZ_1509</name>
</gene>
<dbReference type="HOGENOM" id="CLU_2262570_0_0_12"/>
<evidence type="ECO:0000259" key="1">
    <source>
        <dbReference type="Pfam" id="PF04542"/>
    </source>
</evidence>